<dbReference type="EMBL" id="QZVS01000085">
    <property type="protein sequence ID" value="RJT88105.1"/>
    <property type="molecule type" value="Genomic_DNA"/>
</dbReference>
<comment type="caution">
    <text evidence="1">The sequence shown here is derived from an EMBL/GenBank/DDBJ whole genome shotgun (WGS) entry which is preliminary data.</text>
</comment>
<gene>
    <name evidence="1" type="ORF">D6T64_12000</name>
</gene>
<keyword evidence="2" id="KW-1185">Reference proteome</keyword>
<dbReference type="RefSeq" id="WP_119974913.1">
    <property type="nucleotide sequence ID" value="NZ_JBHSQA010000012.1"/>
</dbReference>
<organism evidence="1 2">
    <name type="scientific">Cryobacterium melibiosiphilum</name>
    <dbReference type="NCBI Taxonomy" id="995039"/>
    <lineage>
        <taxon>Bacteria</taxon>
        <taxon>Bacillati</taxon>
        <taxon>Actinomycetota</taxon>
        <taxon>Actinomycetes</taxon>
        <taxon>Micrococcales</taxon>
        <taxon>Microbacteriaceae</taxon>
        <taxon>Cryobacterium</taxon>
    </lineage>
</organism>
<accession>A0A3A5MG65</accession>
<reference evidence="1 2" key="1">
    <citation type="submission" date="2018-09" db="EMBL/GenBank/DDBJ databases">
        <title>Novel species of Cryobacterium.</title>
        <authorList>
            <person name="Liu Q."/>
            <person name="Xin Y.-H."/>
        </authorList>
    </citation>
    <scope>NUCLEOTIDE SEQUENCE [LARGE SCALE GENOMIC DNA]</scope>
    <source>
        <strain evidence="1 2">Hh39</strain>
    </source>
</reference>
<dbReference type="Proteomes" id="UP000272015">
    <property type="component" value="Unassembled WGS sequence"/>
</dbReference>
<name>A0A3A5MG65_9MICO</name>
<evidence type="ECO:0000313" key="1">
    <source>
        <dbReference type="EMBL" id="RJT88105.1"/>
    </source>
</evidence>
<proteinExistence type="predicted"/>
<protein>
    <submittedName>
        <fullName evidence="1">Uncharacterized protein</fullName>
    </submittedName>
</protein>
<sequence>MTAITVTPTPSIGRIVQFRITEQNAKQINSQRTQAGHATKTGNVAREGDVYPLLIVRVWGGDLVNGQLFLDGNDSLWITSQPPAKEHGQIGAWFWPERV</sequence>
<evidence type="ECO:0000313" key="2">
    <source>
        <dbReference type="Proteomes" id="UP000272015"/>
    </source>
</evidence>
<dbReference type="AlphaFoldDB" id="A0A3A5MG65"/>
<dbReference type="OrthoDB" id="3536267at2"/>